<dbReference type="SUPFAM" id="SSF53474">
    <property type="entry name" value="alpha/beta-Hydrolases"/>
    <property type="match status" value="1"/>
</dbReference>
<sequence length="257" mass="27503">MASKPVVLLIPGGMTHNTCYNPLKAELHKAGYETVVAFLPSADPADPLDQSLTAANDARSVYEKSLKPILDAGKDVVIYAYSYGGTVFGNDGPSFVKSEREVRGERGGIVGIVYMSIATVPAGMGQLEFMGGTWPPFIAVDQPKKGLLTFDPIIPSLFNDAAPADAEGLAKTVVGHASRTFETGVLPPLWAERALDGKRVWLFANLDGTFPPDAARTFIAASGVEWEIVEREVGHCAFVTQPEVVAKVIVEAARKWA</sequence>
<proteinExistence type="predicted"/>
<reference evidence="3" key="1">
    <citation type="submission" date="2017-03" db="EMBL/GenBank/DDBJ databases">
        <title>Genomes of endolithic fungi from Antarctica.</title>
        <authorList>
            <person name="Coleine C."/>
            <person name="Masonjones S."/>
            <person name="Stajich J.E."/>
        </authorList>
    </citation>
    <scope>NUCLEOTIDE SEQUENCE [LARGE SCALE GENOMIC DNA]</scope>
    <source>
        <strain evidence="3">CCFEE 5527</strain>
    </source>
</reference>
<evidence type="ECO:0000259" key="1">
    <source>
        <dbReference type="Pfam" id="PF12697"/>
    </source>
</evidence>
<dbReference type="PANTHER" id="PTHR37017:SF11">
    <property type="entry name" value="ESTERASE_LIPASE_THIOESTERASE DOMAIN-CONTAINING PROTEIN"/>
    <property type="match status" value="1"/>
</dbReference>
<dbReference type="InterPro" id="IPR000073">
    <property type="entry name" value="AB_hydrolase_1"/>
</dbReference>
<dbReference type="Gene3D" id="3.40.50.1820">
    <property type="entry name" value="alpha/beta hydrolase"/>
    <property type="match status" value="1"/>
</dbReference>
<dbReference type="PANTHER" id="PTHR37017">
    <property type="entry name" value="AB HYDROLASE-1 DOMAIN-CONTAINING PROTEIN-RELATED"/>
    <property type="match status" value="1"/>
</dbReference>
<dbReference type="InterPro" id="IPR029058">
    <property type="entry name" value="AB_hydrolase_fold"/>
</dbReference>
<dbReference type="InParanoid" id="A0A1V8TEI1"/>
<dbReference type="OrthoDB" id="408373at2759"/>
<dbReference type="STRING" id="1507870.A0A1V8TEI1"/>
<dbReference type="EMBL" id="NAJO01000010">
    <property type="protein sequence ID" value="OQO09648.1"/>
    <property type="molecule type" value="Genomic_DNA"/>
</dbReference>
<feature type="domain" description="AB hydrolase-1" evidence="1">
    <location>
        <begin position="7"/>
        <end position="247"/>
    </location>
</feature>
<organism evidence="2 3">
    <name type="scientific">Cryoendolithus antarcticus</name>
    <dbReference type="NCBI Taxonomy" id="1507870"/>
    <lineage>
        <taxon>Eukaryota</taxon>
        <taxon>Fungi</taxon>
        <taxon>Dikarya</taxon>
        <taxon>Ascomycota</taxon>
        <taxon>Pezizomycotina</taxon>
        <taxon>Dothideomycetes</taxon>
        <taxon>Dothideomycetidae</taxon>
        <taxon>Cladosporiales</taxon>
        <taxon>Cladosporiaceae</taxon>
        <taxon>Cryoendolithus</taxon>
    </lineage>
</organism>
<keyword evidence="3" id="KW-1185">Reference proteome</keyword>
<evidence type="ECO:0000313" key="3">
    <source>
        <dbReference type="Proteomes" id="UP000192596"/>
    </source>
</evidence>
<protein>
    <recommendedName>
        <fullName evidence="1">AB hydrolase-1 domain-containing protein</fullName>
    </recommendedName>
</protein>
<comment type="caution">
    <text evidence="2">The sequence shown here is derived from an EMBL/GenBank/DDBJ whole genome shotgun (WGS) entry which is preliminary data.</text>
</comment>
<evidence type="ECO:0000313" key="2">
    <source>
        <dbReference type="EMBL" id="OQO09648.1"/>
    </source>
</evidence>
<accession>A0A1V8TEI1</accession>
<dbReference type="Pfam" id="PF12697">
    <property type="entry name" value="Abhydrolase_6"/>
    <property type="match status" value="1"/>
</dbReference>
<dbReference type="AlphaFoldDB" id="A0A1V8TEI1"/>
<dbReference type="InterPro" id="IPR052897">
    <property type="entry name" value="Sec-Metab_Biosynth_Hydrolase"/>
</dbReference>
<gene>
    <name evidence="2" type="ORF">B0A48_05050</name>
</gene>
<name>A0A1V8TEI1_9PEZI</name>
<dbReference type="Proteomes" id="UP000192596">
    <property type="component" value="Unassembled WGS sequence"/>
</dbReference>